<feature type="region of interest" description="Disordered" evidence="6">
    <location>
        <begin position="1"/>
        <end position="35"/>
    </location>
</feature>
<dbReference type="PRINTS" id="PR00400">
    <property type="entry name" value="TETREPRESSOR"/>
</dbReference>
<dbReference type="Gene3D" id="1.10.357.10">
    <property type="entry name" value="Tetracycline Repressor, domain 2"/>
    <property type="match status" value="1"/>
</dbReference>
<evidence type="ECO:0000256" key="6">
    <source>
        <dbReference type="SAM" id="MobiDB-lite"/>
    </source>
</evidence>
<dbReference type="GO" id="GO:0046677">
    <property type="term" value="P:response to antibiotic"/>
    <property type="evidence" value="ECO:0007669"/>
    <property type="project" value="InterPro"/>
</dbReference>
<dbReference type="InterPro" id="IPR050109">
    <property type="entry name" value="HTH-type_TetR-like_transc_reg"/>
</dbReference>
<dbReference type="InterPro" id="IPR001647">
    <property type="entry name" value="HTH_TetR"/>
</dbReference>
<proteinExistence type="predicted"/>
<dbReference type="GO" id="GO:0000976">
    <property type="term" value="F:transcription cis-regulatory region binding"/>
    <property type="evidence" value="ECO:0007669"/>
    <property type="project" value="TreeGrafter"/>
</dbReference>
<dbReference type="PANTHER" id="PTHR30055:SF151">
    <property type="entry name" value="TRANSCRIPTIONAL REGULATORY PROTEIN"/>
    <property type="match status" value="1"/>
</dbReference>
<dbReference type="OrthoDB" id="3818006at2"/>
<comment type="caution">
    <text evidence="8">The sequence shown here is derived from an EMBL/GenBank/DDBJ whole genome shotgun (WGS) entry which is preliminary data.</text>
</comment>
<evidence type="ECO:0000256" key="5">
    <source>
        <dbReference type="PROSITE-ProRule" id="PRU00335"/>
    </source>
</evidence>
<accession>A0A640UQN3</accession>
<evidence type="ECO:0000256" key="1">
    <source>
        <dbReference type="ARBA" id="ARBA00022491"/>
    </source>
</evidence>
<dbReference type="InterPro" id="IPR009057">
    <property type="entry name" value="Homeodomain-like_sf"/>
</dbReference>
<dbReference type="Pfam" id="PF02909">
    <property type="entry name" value="TetR_C_1"/>
    <property type="match status" value="1"/>
</dbReference>
<dbReference type="GeneID" id="96284126"/>
<feature type="compositionally biased region" description="Pro residues" evidence="6">
    <location>
        <begin position="7"/>
        <end position="21"/>
    </location>
</feature>
<reference evidence="8 9" key="1">
    <citation type="submission" date="2019-12" db="EMBL/GenBank/DDBJ databases">
        <title>Whole genome shotgun sequence of Streptomyces tubercidicus NBRC 13090.</title>
        <authorList>
            <person name="Ichikawa N."/>
            <person name="Kimura A."/>
            <person name="Kitahashi Y."/>
            <person name="Komaki H."/>
            <person name="Tamura T."/>
        </authorList>
    </citation>
    <scope>NUCLEOTIDE SEQUENCE [LARGE SCALE GENOMIC DNA]</scope>
    <source>
        <strain evidence="8 9">NBRC 13090</strain>
    </source>
</reference>
<dbReference type="Pfam" id="PF00440">
    <property type="entry name" value="TetR_N"/>
    <property type="match status" value="1"/>
</dbReference>
<dbReference type="PRINTS" id="PR00455">
    <property type="entry name" value="HTHTETR"/>
</dbReference>
<evidence type="ECO:0000256" key="4">
    <source>
        <dbReference type="ARBA" id="ARBA00023163"/>
    </source>
</evidence>
<organism evidence="8 9">
    <name type="scientific">Streptomyces tubercidicus</name>
    <dbReference type="NCBI Taxonomy" id="47759"/>
    <lineage>
        <taxon>Bacteria</taxon>
        <taxon>Bacillati</taxon>
        <taxon>Actinomycetota</taxon>
        <taxon>Actinomycetes</taxon>
        <taxon>Kitasatosporales</taxon>
        <taxon>Streptomycetaceae</taxon>
        <taxon>Streptomyces</taxon>
    </lineage>
</organism>
<dbReference type="Proteomes" id="UP000431826">
    <property type="component" value="Unassembled WGS sequence"/>
</dbReference>
<dbReference type="PANTHER" id="PTHR30055">
    <property type="entry name" value="HTH-TYPE TRANSCRIPTIONAL REGULATOR RUTR"/>
    <property type="match status" value="1"/>
</dbReference>
<gene>
    <name evidence="8" type="ORF">Stube_30160</name>
</gene>
<dbReference type="InterPro" id="IPR036271">
    <property type="entry name" value="Tet_transcr_reg_TetR-rel_C_sf"/>
</dbReference>
<dbReference type="AlphaFoldDB" id="A0A640UQN3"/>
<dbReference type="RefSeq" id="WP_159744165.1">
    <property type="nucleotide sequence ID" value="NZ_BLIR01000001.1"/>
</dbReference>
<keyword evidence="1" id="KW-0678">Repressor</keyword>
<keyword evidence="4" id="KW-0804">Transcription</keyword>
<evidence type="ECO:0000256" key="2">
    <source>
        <dbReference type="ARBA" id="ARBA00023015"/>
    </source>
</evidence>
<name>A0A640UQN3_9ACTN</name>
<dbReference type="Gene3D" id="1.10.10.60">
    <property type="entry name" value="Homeodomain-like"/>
    <property type="match status" value="1"/>
</dbReference>
<dbReference type="InterPro" id="IPR003012">
    <property type="entry name" value="Tet_transcr_reg_TetR"/>
</dbReference>
<protein>
    <submittedName>
        <fullName evidence="8">TetR family transcriptional regulator</fullName>
    </submittedName>
</protein>
<evidence type="ECO:0000313" key="8">
    <source>
        <dbReference type="EMBL" id="GFE38343.1"/>
    </source>
</evidence>
<sequence>MSAASTPSPPSRPGPPSPPGPRSAATTGRGRPPKLDQVRTVEVALALLDDVGLDGLTMRRLAEAMDVRAGALYRYFATKHELLTAMAEVLLADCLDRPLRSPDWSERLAELARRMRTALLARRDGARVYAGTHAVGGHTLGFADALIGVLREAGFAAEDAGRAAFTVTHFTLGHTLEEQAARQGAEPGPVDPERLRAAVTPGQYPHLAAALPVLTSTDFTAQFEFGLGLLLQGLRALAPGTTPVESGNTPPESGG</sequence>
<keyword evidence="2" id="KW-0805">Transcription regulation</keyword>
<feature type="domain" description="HTH tetR-type" evidence="7">
    <location>
        <begin position="34"/>
        <end position="94"/>
    </location>
</feature>
<dbReference type="InterPro" id="IPR004111">
    <property type="entry name" value="Repressor_TetR_C"/>
</dbReference>
<dbReference type="GO" id="GO:0045892">
    <property type="term" value="P:negative regulation of DNA-templated transcription"/>
    <property type="evidence" value="ECO:0007669"/>
    <property type="project" value="InterPro"/>
</dbReference>
<dbReference type="EMBL" id="BLIR01000001">
    <property type="protein sequence ID" value="GFE38343.1"/>
    <property type="molecule type" value="Genomic_DNA"/>
</dbReference>
<dbReference type="GO" id="GO:0003700">
    <property type="term" value="F:DNA-binding transcription factor activity"/>
    <property type="evidence" value="ECO:0007669"/>
    <property type="project" value="TreeGrafter"/>
</dbReference>
<dbReference type="SUPFAM" id="SSF46689">
    <property type="entry name" value="Homeodomain-like"/>
    <property type="match status" value="1"/>
</dbReference>
<evidence type="ECO:0000259" key="7">
    <source>
        <dbReference type="PROSITE" id="PS50977"/>
    </source>
</evidence>
<evidence type="ECO:0000313" key="9">
    <source>
        <dbReference type="Proteomes" id="UP000431826"/>
    </source>
</evidence>
<feature type="DNA-binding region" description="H-T-H motif" evidence="5">
    <location>
        <begin position="57"/>
        <end position="76"/>
    </location>
</feature>
<evidence type="ECO:0000256" key="3">
    <source>
        <dbReference type="ARBA" id="ARBA00023125"/>
    </source>
</evidence>
<dbReference type="SUPFAM" id="SSF48498">
    <property type="entry name" value="Tetracyclin repressor-like, C-terminal domain"/>
    <property type="match status" value="1"/>
</dbReference>
<keyword evidence="9" id="KW-1185">Reference proteome</keyword>
<keyword evidence="3 5" id="KW-0238">DNA-binding</keyword>
<dbReference type="PROSITE" id="PS50977">
    <property type="entry name" value="HTH_TETR_2"/>
    <property type="match status" value="1"/>
</dbReference>